<evidence type="ECO:0000313" key="1">
    <source>
        <dbReference type="EMBL" id="RFA94161.1"/>
    </source>
</evidence>
<proteinExistence type="predicted"/>
<reference evidence="3 4" key="1">
    <citation type="submission" date="2017-07" db="EMBL/GenBank/DDBJ databases">
        <title>Draft genome sequence of aerobic hyperthermophilic archaea, Pyrobaculum aerophilum YKB31 and YKB32.</title>
        <authorList>
            <person name="Mochizuki T."/>
            <person name="Berliner A.J."/>
            <person name="Yoshida-Takashima Y."/>
            <person name="Takaki Y."/>
            <person name="Nunoura T."/>
            <person name="Takai K."/>
        </authorList>
    </citation>
    <scope>NUCLEOTIDE SEQUENCE [LARGE SCALE GENOMIC DNA]</scope>
    <source>
        <strain evidence="1 4">YKB31</strain>
        <strain evidence="2 3">YKB32</strain>
    </source>
</reference>
<organism evidence="2 3">
    <name type="scientific">Pyrobaculum aerophilum</name>
    <dbReference type="NCBI Taxonomy" id="13773"/>
    <lineage>
        <taxon>Archaea</taxon>
        <taxon>Thermoproteota</taxon>
        <taxon>Thermoprotei</taxon>
        <taxon>Thermoproteales</taxon>
        <taxon>Thermoproteaceae</taxon>
        <taxon>Pyrobaculum</taxon>
    </lineage>
</organism>
<evidence type="ECO:0000313" key="3">
    <source>
        <dbReference type="Proteomes" id="UP000256877"/>
    </source>
</evidence>
<evidence type="ECO:0000313" key="4">
    <source>
        <dbReference type="Proteomes" id="UP000257123"/>
    </source>
</evidence>
<dbReference type="AlphaFoldDB" id="A0A371R5W8"/>
<sequence>MRKIILIYRDSPVEGEVAPGVYITPTVGKDIKNNVVLVVEDRELAQKLNVGYLSIKEAEAFIKFVQDKYFEEDSWYVHSIQLDSIGREFRLFKKFADVFLGGEKVAVVKDPTLDKNLGFETELLLAPWYVFERRICGVKEAVRLAKRLAEDLLDHISNASAVLFIMAHRIAPISRCSTDGSDIQNVFWSSLATHITHNKKIPIYLVYDKTSKIK</sequence>
<dbReference type="RefSeq" id="WP_116421768.1">
    <property type="nucleotide sequence ID" value="NZ_NMUE01000044.1"/>
</dbReference>
<dbReference type="Proteomes" id="UP000256877">
    <property type="component" value="Unassembled WGS sequence"/>
</dbReference>
<protein>
    <submittedName>
        <fullName evidence="2">Uncharacterized protein</fullName>
    </submittedName>
</protein>
<dbReference type="EMBL" id="NMUE01000044">
    <property type="protein sequence ID" value="RFA94161.1"/>
    <property type="molecule type" value="Genomic_DNA"/>
</dbReference>
<comment type="caution">
    <text evidence="2">The sequence shown here is derived from an EMBL/GenBank/DDBJ whole genome shotgun (WGS) entry which is preliminary data.</text>
</comment>
<evidence type="ECO:0000313" key="2">
    <source>
        <dbReference type="EMBL" id="RFA99419.1"/>
    </source>
</evidence>
<dbReference type="Proteomes" id="UP000257123">
    <property type="component" value="Unassembled WGS sequence"/>
</dbReference>
<gene>
    <name evidence="1" type="ORF">CGL51_11110</name>
    <name evidence="2" type="ORF">CGL52_03395</name>
</gene>
<accession>A0A371R5W8</accession>
<dbReference type="EMBL" id="NMUF01000006">
    <property type="protein sequence ID" value="RFA99419.1"/>
    <property type="molecule type" value="Genomic_DNA"/>
</dbReference>
<name>A0A371R5W8_9CREN</name>